<sequence length="80" mass="8540">MVLRTLDHIQYPTSSLSAADQARLDALGLPVVNGMLALGMERVVGQQFYVALTANPNAARALHGSPVADRRTDLDHQGGE</sequence>
<organism evidence="1 2">
    <name type="scientific">Candidatus Chloroploca asiatica</name>
    <dbReference type="NCBI Taxonomy" id="1506545"/>
    <lineage>
        <taxon>Bacteria</taxon>
        <taxon>Bacillati</taxon>
        <taxon>Chloroflexota</taxon>
        <taxon>Chloroflexia</taxon>
        <taxon>Chloroflexales</taxon>
        <taxon>Chloroflexineae</taxon>
        <taxon>Oscillochloridaceae</taxon>
        <taxon>Candidatus Chloroploca</taxon>
    </lineage>
</organism>
<name>A0A2H3L3R6_9CHLR</name>
<accession>A0A2H3L3R6</accession>
<evidence type="ECO:0000313" key="2">
    <source>
        <dbReference type="Proteomes" id="UP000220922"/>
    </source>
</evidence>
<evidence type="ECO:0000313" key="1">
    <source>
        <dbReference type="EMBL" id="PDV97776.1"/>
    </source>
</evidence>
<reference evidence="1 2" key="1">
    <citation type="submission" date="2016-05" db="EMBL/GenBank/DDBJ databases">
        <authorList>
            <person name="Lavstsen T."/>
            <person name="Jespersen J.S."/>
        </authorList>
    </citation>
    <scope>NUCLEOTIDE SEQUENCE [LARGE SCALE GENOMIC DNA]</scope>
    <source>
        <strain evidence="1 2">B7-9</strain>
    </source>
</reference>
<gene>
    <name evidence="1" type="ORF">A9Q02_17695</name>
</gene>
<dbReference type="AlphaFoldDB" id="A0A2H3L3R6"/>
<proteinExistence type="predicted"/>
<dbReference type="RefSeq" id="WP_172451060.1">
    <property type="nucleotide sequence ID" value="NZ_LYXE01000125.1"/>
</dbReference>
<dbReference type="Proteomes" id="UP000220922">
    <property type="component" value="Unassembled WGS sequence"/>
</dbReference>
<dbReference type="EMBL" id="LYXE01000125">
    <property type="protein sequence ID" value="PDV97776.1"/>
    <property type="molecule type" value="Genomic_DNA"/>
</dbReference>
<keyword evidence="2" id="KW-1185">Reference proteome</keyword>
<comment type="caution">
    <text evidence="1">The sequence shown here is derived from an EMBL/GenBank/DDBJ whole genome shotgun (WGS) entry which is preliminary data.</text>
</comment>
<protein>
    <submittedName>
        <fullName evidence="1">Uncharacterized protein</fullName>
    </submittedName>
</protein>